<name>A0ACC0N6S7_RHOML</name>
<accession>A0ACC0N6S7</accession>
<gene>
    <name evidence="1" type="ORF">RHMOL_Rhmol07G0279600</name>
</gene>
<keyword evidence="2" id="KW-1185">Reference proteome</keyword>
<dbReference type="EMBL" id="CM046394">
    <property type="protein sequence ID" value="KAI8548529.1"/>
    <property type="molecule type" value="Genomic_DNA"/>
</dbReference>
<reference evidence="1" key="1">
    <citation type="submission" date="2022-02" db="EMBL/GenBank/DDBJ databases">
        <title>Plant Genome Project.</title>
        <authorList>
            <person name="Zhang R.-G."/>
        </authorList>
    </citation>
    <scope>NUCLEOTIDE SEQUENCE</scope>
    <source>
        <strain evidence="1">AT1</strain>
    </source>
</reference>
<dbReference type="Proteomes" id="UP001062846">
    <property type="component" value="Chromosome 7"/>
</dbReference>
<comment type="caution">
    <text evidence="1">The sequence shown here is derived from an EMBL/GenBank/DDBJ whole genome shotgun (WGS) entry which is preliminary data.</text>
</comment>
<protein>
    <submittedName>
        <fullName evidence="1">Uncharacterized protein</fullName>
    </submittedName>
</protein>
<proteinExistence type="predicted"/>
<organism evidence="1 2">
    <name type="scientific">Rhododendron molle</name>
    <name type="common">Chinese azalea</name>
    <name type="synonym">Azalea mollis</name>
    <dbReference type="NCBI Taxonomy" id="49168"/>
    <lineage>
        <taxon>Eukaryota</taxon>
        <taxon>Viridiplantae</taxon>
        <taxon>Streptophyta</taxon>
        <taxon>Embryophyta</taxon>
        <taxon>Tracheophyta</taxon>
        <taxon>Spermatophyta</taxon>
        <taxon>Magnoliopsida</taxon>
        <taxon>eudicotyledons</taxon>
        <taxon>Gunneridae</taxon>
        <taxon>Pentapetalae</taxon>
        <taxon>asterids</taxon>
        <taxon>Ericales</taxon>
        <taxon>Ericaceae</taxon>
        <taxon>Ericoideae</taxon>
        <taxon>Rhodoreae</taxon>
        <taxon>Rhododendron</taxon>
    </lineage>
</organism>
<evidence type="ECO:0000313" key="1">
    <source>
        <dbReference type="EMBL" id="KAI8548529.1"/>
    </source>
</evidence>
<evidence type="ECO:0000313" key="2">
    <source>
        <dbReference type="Proteomes" id="UP001062846"/>
    </source>
</evidence>
<sequence>MKNSSSERNTKMRNNDSDDDKPLPNRPRQEKAEDMKLWGILIFGLIGATATTFAVGHLRRSVDWFYFQIIADETRSLVSPSPVALCSISNSSPNYYHRGRGARLKVDQVTVIMKRWNVLVVLSGQVFRRKYGKDIIVECRSLKKRWKEW</sequence>